<dbReference type="InterPro" id="IPR037516">
    <property type="entry name" value="Tripartite_DENN"/>
</dbReference>
<dbReference type="Proteomes" id="UP000192578">
    <property type="component" value="Unassembled WGS sequence"/>
</dbReference>
<evidence type="ECO:0000256" key="2">
    <source>
        <dbReference type="PROSITE-ProRule" id="PRU00708"/>
    </source>
</evidence>
<dbReference type="InterPro" id="IPR001194">
    <property type="entry name" value="cDENN_dom"/>
</dbReference>
<feature type="region of interest" description="Disordered" evidence="3">
    <location>
        <begin position="1343"/>
        <end position="1372"/>
    </location>
</feature>
<feature type="region of interest" description="Disordered" evidence="3">
    <location>
        <begin position="1518"/>
        <end position="1558"/>
    </location>
</feature>
<dbReference type="Gene3D" id="1.25.40.10">
    <property type="entry name" value="Tetratricopeptide repeat domain"/>
    <property type="match status" value="1"/>
</dbReference>
<name>A0A1W0W9I1_HYPEX</name>
<feature type="region of interest" description="Disordered" evidence="3">
    <location>
        <begin position="1058"/>
        <end position="1116"/>
    </location>
</feature>
<feature type="repeat" description="PPR" evidence="2">
    <location>
        <begin position="831"/>
        <end position="865"/>
    </location>
</feature>
<dbReference type="PANTHER" id="PTHR12296">
    <property type="entry name" value="DENN DOMAIN-CONTAINING PROTEIN 4"/>
    <property type="match status" value="1"/>
</dbReference>
<feature type="compositionally biased region" description="Low complexity" evidence="3">
    <location>
        <begin position="1547"/>
        <end position="1558"/>
    </location>
</feature>
<evidence type="ECO:0000256" key="1">
    <source>
        <dbReference type="ARBA" id="ARBA00022658"/>
    </source>
</evidence>
<feature type="region of interest" description="Disordered" evidence="3">
    <location>
        <begin position="1481"/>
        <end position="1503"/>
    </location>
</feature>
<dbReference type="InterPro" id="IPR005113">
    <property type="entry name" value="uDENN_dom"/>
</dbReference>
<dbReference type="PROSITE" id="PS51498">
    <property type="entry name" value="MABP"/>
    <property type="match status" value="1"/>
</dbReference>
<keyword evidence="7" id="KW-1185">Reference proteome</keyword>
<dbReference type="Pfam" id="PF03456">
    <property type="entry name" value="uDENN"/>
    <property type="match status" value="1"/>
</dbReference>
<dbReference type="InterPro" id="IPR043153">
    <property type="entry name" value="DENN_C"/>
</dbReference>
<dbReference type="PROSITE" id="PS50211">
    <property type="entry name" value="DENN"/>
    <property type="match status" value="1"/>
</dbReference>
<dbReference type="InterPro" id="IPR051696">
    <property type="entry name" value="DENN_Domain_GEFs"/>
</dbReference>
<feature type="domain" description="MABP" evidence="5">
    <location>
        <begin position="39"/>
        <end position="196"/>
    </location>
</feature>
<accession>A0A1W0W9I1</accession>
<feature type="compositionally biased region" description="Acidic residues" evidence="3">
    <location>
        <begin position="1343"/>
        <end position="1362"/>
    </location>
</feature>
<feature type="domain" description="UDENN" evidence="4">
    <location>
        <begin position="188"/>
        <end position="664"/>
    </location>
</feature>
<evidence type="ECO:0000259" key="5">
    <source>
        <dbReference type="PROSITE" id="PS51498"/>
    </source>
</evidence>
<evidence type="ECO:0000259" key="4">
    <source>
        <dbReference type="PROSITE" id="PS50211"/>
    </source>
</evidence>
<feature type="compositionally biased region" description="Basic and acidic residues" evidence="3">
    <location>
        <begin position="912"/>
        <end position="923"/>
    </location>
</feature>
<feature type="region of interest" description="Disordered" evidence="3">
    <location>
        <begin position="1167"/>
        <end position="1226"/>
    </location>
</feature>
<evidence type="ECO:0000256" key="3">
    <source>
        <dbReference type="SAM" id="MobiDB-lite"/>
    </source>
</evidence>
<proteinExistence type="predicted"/>
<dbReference type="InterPro" id="IPR023341">
    <property type="entry name" value="MABP"/>
</dbReference>
<keyword evidence="1" id="KW-0344">Guanine-nucleotide releasing factor</keyword>
<organism evidence="6 7">
    <name type="scientific">Hypsibius exemplaris</name>
    <name type="common">Freshwater tardigrade</name>
    <dbReference type="NCBI Taxonomy" id="2072580"/>
    <lineage>
        <taxon>Eukaryota</taxon>
        <taxon>Metazoa</taxon>
        <taxon>Ecdysozoa</taxon>
        <taxon>Tardigrada</taxon>
        <taxon>Eutardigrada</taxon>
        <taxon>Parachela</taxon>
        <taxon>Hypsibioidea</taxon>
        <taxon>Hypsibiidae</taxon>
        <taxon>Hypsibius</taxon>
    </lineage>
</organism>
<feature type="compositionally biased region" description="Low complexity" evidence="3">
    <location>
        <begin position="1202"/>
        <end position="1226"/>
    </location>
</feature>
<evidence type="ECO:0000313" key="7">
    <source>
        <dbReference type="Proteomes" id="UP000192578"/>
    </source>
</evidence>
<dbReference type="OrthoDB" id="75250at2759"/>
<dbReference type="InterPro" id="IPR002885">
    <property type="entry name" value="PPR_rpt"/>
</dbReference>
<feature type="region of interest" description="Disordered" evidence="3">
    <location>
        <begin position="911"/>
        <end position="958"/>
    </location>
</feature>
<dbReference type="InterPro" id="IPR005112">
    <property type="entry name" value="dDENN_dom"/>
</dbReference>
<feature type="compositionally biased region" description="Basic and acidic residues" evidence="3">
    <location>
        <begin position="1530"/>
        <end position="1546"/>
    </location>
</feature>
<reference evidence="7" key="1">
    <citation type="submission" date="2017-01" db="EMBL/GenBank/DDBJ databases">
        <title>Comparative genomics of anhydrobiosis in the tardigrade Hypsibius dujardini.</title>
        <authorList>
            <person name="Yoshida Y."/>
            <person name="Koutsovoulos G."/>
            <person name="Laetsch D."/>
            <person name="Stevens L."/>
            <person name="Kumar S."/>
            <person name="Horikawa D."/>
            <person name="Ishino K."/>
            <person name="Komine S."/>
            <person name="Tomita M."/>
            <person name="Blaxter M."/>
            <person name="Arakawa K."/>
        </authorList>
    </citation>
    <scope>NUCLEOTIDE SEQUENCE [LARGE SCALE GENOMIC DNA]</scope>
    <source>
        <strain evidence="7">Z151</strain>
    </source>
</reference>
<dbReference type="SMART" id="SM00801">
    <property type="entry name" value="dDENN"/>
    <property type="match status" value="1"/>
</dbReference>
<dbReference type="InterPro" id="IPR011990">
    <property type="entry name" value="TPR-like_helical_dom_sf"/>
</dbReference>
<comment type="caution">
    <text evidence="6">The sequence shown here is derived from an EMBL/GenBank/DDBJ whole genome shotgun (WGS) entry which is preliminary data.</text>
</comment>
<dbReference type="SMART" id="SM00799">
    <property type="entry name" value="DENN"/>
    <property type="match status" value="1"/>
</dbReference>
<evidence type="ECO:0000313" key="6">
    <source>
        <dbReference type="EMBL" id="OQV11828.1"/>
    </source>
</evidence>
<dbReference type="Pfam" id="PF03455">
    <property type="entry name" value="dDENN"/>
    <property type="match status" value="1"/>
</dbReference>
<gene>
    <name evidence="6" type="ORF">BV898_13883</name>
</gene>
<dbReference type="GO" id="GO:0005085">
    <property type="term" value="F:guanyl-nucleotide exchange factor activity"/>
    <property type="evidence" value="ECO:0007669"/>
    <property type="project" value="UniProtKB-KW"/>
</dbReference>
<dbReference type="GO" id="GO:0031410">
    <property type="term" value="C:cytoplasmic vesicle"/>
    <property type="evidence" value="ECO:0007669"/>
    <property type="project" value="TreeGrafter"/>
</dbReference>
<dbReference type="PANTHER" id="PTHR12296:SF30">
    <property type="entry name" value="DENN DOMAIN-CONTAINING PROTEIN CRAG"/>
    <property type="match status" value="1"/>
</dbReference>
<dbReference type="GO" id="GO:0032483">
    <property type="term" value="P:regulation of Rab protein signal transduction"/>
    <property type="evidence" value="ECO:0007669"/>
    <property type="project" value="TreeGrafter"/>
</dbReference>
<feature type="compositionally biased region" description="Polar residues" evidence="3">
    <location>
        <begin position="1099"/>
        <end position="1112"/>
    </location>
</feature>
<dbReference type="Gene3D" id="2.100.10.50">
    <property type="match status" value="1"/>
</dbReference>
<feature type="region of interest" description="Disordered" evidence="3">
    <location>
        <begin position="1257"/>
        <end position="1285"/>
    </location>
</feature>
<dbReference type="Pfam" id="PF02141">
    <property type="entry name" value="DENN"/>
    <property type="match status" value="1"/>
</dbReference>
<dbReference type="Gene3D" id="3.40.50.11500">
    <property type="match status" value="1"/>
</dbReference>
<dbReference type="PROSITE" id="PS51375">
    <property type="entry name" value="PPR"/>
    <property type="match status" value="1"/>
</dbReference>
<protein>
    <submittedName>
        <fullName evidence="6">DENN domain-containing protein 4C</fullName>
    </submittedName>
</protein>
<dbReference type="EMBL" id="MTYJ01000160">
    <property type="protein sequence ID" value="OQV11828.1"/>
    <property type="molecule type" value="Genomic_DNA"/>
</dbReference>
<sequence>MEEQKVADYFIVAGLEQDNPIPLKVTDETTEAFARKVVKDPITDLVVINRSAGEQVPDGFTCVEETPAGSVADLNAGSFRCPQMFLCYKRGREKAPLVHIGVLFEGRDRLLPHCEAIRETPEGRCANVNNGNNTKTFIYFKRAVANQSSPTDLVVTEVCIVIRDEKPPHTFWKISDRNLNNTFMGADVFLCYKKAMVNRNYLMYQPGLLFRYPKQDDGSLALPLDVATFSMPMGVSLEAWPRGTNLPRPVFAKFVLTVSGNGSQVYSGGSKMVQKLYGAALSFYEPVPKERLQPDQLEQLLHDLPRAAANEDAASDAFVFYATKSICLLSRWPFFEAFQSFLQHILAMALSPGVSHSVAIERVILHLLRDVPFPSLDRPKVLIQLPSSPVPIPLARPDDSPIPSNGSSFSTLLKNMPAEACANMLLLALLEQKICLHSLRPDVLTAVAESVTAMVFPFVWQCPYVPLCPVGLCGLLHAPVPFIVGVDSRYFDLYEPPSDVIYIDLDTGSIDLPADKRDLTVKLLPKKATKALLEKLEKITSKMLKEVANATLEKKNKAKAPATSASVPGEREFRSRLRTRQFDAEIQEVFLHFMVSVMKGYRNFLKPMVSAPTAGSTDPASLFDVEGFLRSRDKTYQKFYETLTRTQQFIRFIEERSIMSDREASYSMAFFDHCVERVEKEGHNADIRLLETEGNLGDHTVFLPPLEADPSGEKFTYGRAFPTLRPEMFDEPSGTDNHDVTLVPESLRSTVPAGDLATSRTKQEAKSAVLLAQHVNQRPKQWAKYLVSTGYAVWFMTLPSFIASSTSPSRALRAAFDTLKKMLTARIQPADEVCYRIMIQLCGQYHQPALAVKVLFEMKNHRIQPDAVTYGYYNRVVYESHWPSVAHSPEMLWMKVRHVVRGVHLFRQAGQQRRERRLERGDQVDEGVSAGWRPNGASTQDENKRDTGGSSDTGFFSLEHEDKRNSMVSLTSGEFLASIAELKASTKDVSILAADTAAAASVTASDFASPAAPQIGNGGIVRRSRIASAAATTIPGFDLCSTSLLMVCGNDKISDAVFDEGKDPNKPAQAGNFQRRHRSLSGDPRLTAKSPRQRKRHFSTSGLKNELPSSGRNGLKWKKDDVTTVSLSTLLTAAAGAQPHQRVSTPATTTVFGTVEVLDEHVKTVDLPSPISDFDEEDEERDKMESKRRSGKSFSVPREVNASGSLDDVSASSSASRIPHSTSSDFAATASSALPKLGAFLRNTKSYSSMRKFWGSGDKRKAGGADSPTAETASALSAPADESSSLAKGGAVLMSGMKSVTSALSKKIEEITTNLTTASPGSYSPSRAGSSLRDIPGALNFDYDADDFEDGQPSPEDDEDEYRGDQVDAAPFGKNTWHFPTYNWSPKHSGRPENVLVHADIVSVVLCQQCKTLVYDEEIMTGWFPNESNLNTKCPYCATNFLPKLSIAVYEHYPEDESHPSHQERRNSSCPLLGTLKSTRASSLSTVENSDGDNRSRTPLPTHDVTFTADSVASDAEVPDGACLSQPSESEPHSVPELEATHKEVISRSSSRYGPPSSVCRSKRSLKVPYLSPLQLRKQLETLIVTEGAVCMTEPVFCTRHDVVYWNLVWYCERLALPQNFTGLLIGEDGFKLLNQLGHATSLTSRSRFVSITCRWDDPFMASDSKCGLPLYLRFGNQSELLPSNTICGENDKPAISHNLMVQMLMRIRDESDLLTPMRTFLHAEQKQTHGDTRHRSLYRELLFLTVRALDNDNIDKLAFDKVYKASFNELRKDGDLMGILQADDRPLSLTAGWCRQAFRPLQL</sequence>